<dbReference type="Pfam" id="PF14896">
    <property type="entry name" value="Arabino_trans_C"/>
    <property type="match status" value="1"/>
</dbReference>
<evidence type="ECO:0000313" key="16">
    <source>
        <dbReference type="EMBL" id="SDK29382.1"/>
    </source>
</evidence>
<reference evidence="17" key="1">
    <citation type="submission" date="2016-10" db="EMBL/GenBank/DDBJ databases">
        <authorList>
            <person name="Varghese N."/>
            <person name="Submissions S."/>
        </authorList>
    </citation>
    <scope>NUCLEOTIDE SEQUENCE [LARGE SCALE GENOMIC DNA]</scope>
    <source>
        <strain evidence="17">DSM 45460</strain>
    </source>
</reference>
<keyword evidence="6 16" id="KW-0808">Transferase</keyword>
<evidence type="ECO:0000256" key="9">
    <source>
        <dbReference type="ARBA" id="ARBA00023136"/>
    </source>
</evidence>
<dbReference type="GO" id="GO:0071766">
    <property type="term" value="P:Actinobacterium-type cell wall biogenesis"/>
    <property type="evidence" value="ECO:0007669"/>
    <property type="project" value="InterPro"/>
</dbReference>
<feature type="compositionally biased region" description="Basic and acidic residues" evidence="11">
    <location>
        <begin position="59"/>
        <end position="68"/>
    </location>
</feature>
<evidence type="ECO:0000259" key="13">
    <source>
        <dbReference type="Pfam" id="PF04602"/>
    </source>
</evidence>
<feature type="domain" description="Arabinofuranosyltransferase central" evidence="13">
    <location>
        <begin position="254"/>
        <end position="712"/>
    </location>
</feature>
<comment type="subcellular location">
    <subcellularLocation>
        <location evidence="2">Cell membrane</location>
        <topology evidence="2">Multi-pass membrane protein</topology>
    </subcellularLocation>
</comment>
<feature type="domain" description="Arabinosyltransferas concanavalin like" evidence="15">
    <location>
        <begin position="99"/>
        <end position="250"/>
    </location>
</feature>
<dbReference type="Pfam" id="PF04602">
    <property type="entry name" value="Arabinose_trans"/>
    <property type="match status" value="1"/>
</dbReference>
<feature type="transmembrane region" description="Helical" evidence="12">
    <location>
        <begin position="75"/>
        <end position="94"/>
    </location>
</feature>
<feature type="region of interest" description="Disordered" evidence="11">
    <location>
        <begin position="41"/>
        <end position="68"/>
    </location>
</feature>
<comment type="function">
    <text evidence="1">Arabinosyl transferase responsible for the polymerization of arabinose into the arabinan of arabinogalactan.</text>
</comment>
<keyword evidence="4" id="KW-1003">Cell membrane</keyword>
<organism evidence="16 17">
    <name type="scientific">Actinopolyspora mzabensis</name>
    <dbReference type="NCBI Taxonomy" id="995066"/>
    <lineage>
        <taxon>Bacteria</taxon>
        <taxon>Bacillati</taxon>
        <taxon>Actinomycetota</taxon>
        <taxon>Actinomycetes</taxon>
        <taxon>Actinopolysporales</taxon>
        <taxon>Actinopolysporaceae</taxon>
        <taxon>Actinopolyspora</taxon>
    </lineage>
</organism>
<feature type="region of interest" description="Disordered" evidence="11">
    <location>
        <begin position="842"/>
        <end position="863"/>
    </location>
</feature>
<name>A0A1G9APW6_ACTMZ</name>
<feature type="transmembrane region" description="Helical" evidence="12">
    <location>
        <begin position="564"/>
        <end position="581"/>
    </location>
</feature>
<dbReference type="GO" id="GO:0071555">
    <property type="term" value="P:cell wall organization"/>
    <property type="evidence" value="ECO:0007669"/>
    <property type="project" value="UniProtKB-KW"/>
</dbReference>
<gene>
    <name evidence="16" type="ORF">SAMN04487820_106182</name>
</gene>
<dbReference type="InterPro" id="IPR040920">
    <property type="entry name" value="Arabino_trans_N"/>
</dbReference>
<accession>A0A1G9APW6</accession>
<evidence type="ECO:0000256" key="10">
    <source>
        <dbReference type="ARBA" id="ARBA00023316"/>
    </source>
</evidence>
<evidence type="ECO:0000259" key="14">
    <source>
        <dbReference type="Pfam" id="PF14896"/>
    </source>
</evidence>
<feature type="region of interest" description="Disordered" evidence="11">
    <location>
        <begin position="808"/>
        <end position="828"/>
    </location>
</feature>
<dbReference type="Pfam" id="PF17689">
    <property type="entry name" value="Arabino_trans_N"/>
    <property type="match status" value="1"/>
</dbReference>
<feature type="transmembrane region" description="Helical" evidence="12">
    <location>
        <begin position="621"/>
        <end position="642"/>
    </location>
</feature>
<feature type="transmembrane region" description="Helical" evidence="12">
    <location>
        <begin position="649"/>
        <end position="671"/>
    </location>
</feature>
<feature type="domain" description="Arabinosyltransferase C-terminal" evidence="14">
    <location>
        <begin position="761"/>
        <end position="1113"/>
    </location>
</feature>
<dbReference type="GO" id="GO:0005886">
    <property type="term" value="C:plasma membrane"/>
    <property type="evidence" value="ECO:0007669"/>
    <property type="project" value="UniProtKB-SubCell"/>
</dbReference>
<dbReference type="Proteomes" id="UP000199213">
    <property type="component" value="Unassembled WGS sequence"/>
</dbReference>
<evidence type="ECO:0000256" key="6">
    <source>
        <dbReference type="ARBA" id="ARBA00022679"/>
    </source>
</evidence>
<feature type="transmembrane region" description="Helical" evidence="12">
    <location>
        <begin position="740"/>
        <end position="763"/>
    </location>
</feature>
<keyword evidence="8 12" id="KW-1133">Transmembrane helix</keyword>
<dbReference type="EMBL" id="FNFM01000006">
    <property type="protein sequence ID" value="SDK29382.1"/>
    <property type="molecule type" value="Genomic_DNA"/>
</dbReference>
<evidence type="ECO:0000256" key="11">
    <source>
        <dbReference type="SAM" id="MobiDB-lite"/>
    </source>
</evidence>
<feature type="transmembrane region" description="Helical" evidence="12">
    <location>
        <begin position="691"/>
        <end position="708"/>
    </location>
</feature>
<evidence type="ECO:0000256" key="5">
    <source>
        <dbReference type="ARBA" id="ARBA00022676"/>
    </source>
</evidence>
<evidence type="ECO:0000259" key="15">
    <source>
        <dbReference type="Pfam" id="PF17689"/>
    </source>
</evidence>
<feature type="transmembrane region" description="Helical" evidence="12">
    <location>
        <begin position="597"/>
        <end position="615"/>
    </location>
</feature>
<feature type="transmembrane region" description="Helical" evidence="12">
    <location>
        <begin position="257"/>
        <end position="280"/>
    </location>
</feature>
<keyword evidence="9 12" id="KW-0472">Membrane</keyword>
<feature type="transmembrane region" description="Helical" evidence="12">
    <location>
        <begin position="427"/>
        <end position="446"/>
    </location>
</feature>
<evidence type="ECO:0000256" key="8">
    <source>
        <dbReference type="ARBA" id="ARBA00022989"/>
    </source>
</evidence>
<dbReference type="InterPro" id="IPR032731">
    <property type="entry name" value="Arabino_trans_C"/>
</dbReference>
<dbReference type="GO" id="GO:0052636">
    <property type="term" value="F:arabinosyltransferase activity"/>
    <property type="evidence" value="ECO:0007669"/>
    <property type="project" value="InterPro"/>
</dbReference>
<evidence type="ECO:0000256" key="7">
    <source>
        <dbReference type="ARBA" id="ARBA00022692"/>
    </source>
</evidence>
<proteinExistence type="inferred from homology"/>
<evidence type="ECO:0000313" key="17">
    <source>
        <dbReference type="Proteomes" id="UP000199213"/>
    </source>
</evidence>
<feature type="region of interest" description="Disordered" evidence="11">
    <location>
        <begin position="1104"/>
        <end position="1157"/>
    </location>
</feature>
<dbReference type="Gene3D" id="2.60.120.940">
    <property type="entry name" value="EmbC, C-terminal domain, subdomain 2"/>
    <property type="match status" value="1"/>
</dbReference>
<evidence type="ECO:0000256" key="1">
    <source>
        <dbReference type="ARBA" id="ARBA00003001"/>
    </source>
</evidence>
<dbReference type="Gene3D" id="2.60.120.610">
    <property type="entry name" value="arabinofuranosyltransferase like domain"/>
    <property type="match status" value="1"/>
</dbReference>
<dbReference type="InterPro" id="IPR027451">
    <property type="entry name" value="EmbABC_dom1"/>
</dbReference>
<evidence type="ECO:0000256" key="3">
    <source>
        <dbReference type="ARBA" id="ARBA00008195"/>
    </source>
</evidence>
<comment type="similarity">
    <text evidence="3">Belongs to the emb family.</text>
</comment>
<evidence type="ECO:0000256" key="2">
    <source>
        <dbReference type="ARBA" id="ARBA00004651"/>
    </source>
</evidence>
<protein>
    <submittedName>
        <fullName evidence="16">Arabinosyltransferase C</fullName>
    </submittedName>
</protein>
<evidence type="ECO:0000256" key="12">
    <source>
        <dbReference type="SAM" id="Phobius"/>
    </source>
</evidence>
<feature type="transmembrane region" description="Helical" evidence="12">
    <location>
        <begin position="496"/>
        <end position="518"/>
    </location>
</feature>
<keyword evidence="7 12" id="KW-0812">Transmembrane</keyword>
<keyword evidence="10" id="KW-0961">Cell wall biogenesis/degradation</keyword>
<evidence type="ECO:0000256" key="4">
    <source>
        <dbReference type="ARBA" id="ARBA00022475"/>
    </source>
</evidence>
<dbReference type="InterPro" id="IPR007680">
    <property type="entry name" value="Arabino_trans_central"/>
</dbReference>
<feature type="transmembrane region" description="Helical" evidence="12">
    <location>
        <begin position="372"/>
        <end position="393"/>
    </location>
</feature>
<feature type="transmembrane region" description="Helical" evidence="12">
    <location>
        <begin position="405"/>
        <end position="421"/>
    </location>
</feature>
<keyword evidence="17" id="KW-1185">Reference proteome</keyword>
<keyword evidence="5" id="KW-0328">Glycosyltransferase</keyword>
<dbReference type="InterPro" id="IPR042486">
    <property type="entry name" value="Arabino_trans_C_2"/>
</dbReference>
<sequence>MDKTAKTNSTTIGATCRAAHAGDTAKQRRLNTYYSPLVLSVGRKEDERPNRGNGSGDTGGRDAAHNTDSRRRLRMIAAALGIVGTILSLSVPFLPVKHEITHLSWPTAEGTEPVSAPLVSYSPVDLEFTAPCATARSLDSRTSNSANVLSTNPPSSEYGDLTGLVLRVEDGKLTLLSRGSRLGSATIPDGNCTISVRSDGSRTVATVGDKPLANATGGDRRPQLTGIYSDLDDRQDPVEEVSFRAQVDTRWSTSATVFKFVVIGLAVLCFIGCVIVIRRLDRRAGRRAPKLVPTGWWKPTWRDASVLAALIVWWLIGAMTSDDGYILSIARSRDSAGYISNYYRWFGAPESPFGWFYELYSQWVRISASTPWMRLPALLMGIASWLLISRELLPRLGQQVRRSHAAGWAAAAVFLAFWLPYNNGLRPEPVVVLFSLLALAGVERAVATKRLLPAAVGLFGAALALGANPHGLMAVLPFVVAFKPLFRIVSQRIRDFGWLPILAPISACGFAILNIVYWDQTWQSVIESTQLRGELGPSLSWYQEVSRYSLLFSQIPDGSMTRRFPVLLVILCLITCAVVLLRRGRIRGAALGPSRRLLGMTALTFFVLVLTPTKWTHHFGIFASVGGALAALTALATSGTVLRSRRNRAAFFAGLMAICALAATGPNAWWYVSGWGIPWHNKQPSVLGYEASTVLLIIGGIALIVAIIEHLRIDEYRPHVVDPPKLDRHGRTGVEGRSRALRLGTAPLSVVCALLVIGELATFGKAIQSQWNSYSLGKDSVKQLTGSSCGLSDYVYVEKDPLAGMLRVSETQPDNPLPDAEVPARLESEESPKAYLGAKMRGFRRDGLPPDNGEPQGKDWTPPYDLGSDEAPVWGSYAPREAVTGELRTQWYELPERARKGNVPVVLTLAGKVSGANKIYVEFGKQTEDGFEVTDRRRVLTAPETDWRDARISVDGRAKGAEQARVVAVDQSLGEDGWLAFSAPRAPRLTNMTDFIGDAPAFVEWTAAFQHPCLNLPDISHGIAEVPRFRISAGGSLRSVGQAWSSPDAAGPFGWLNVTSSMREMPTYLRGNIHRDWGTLYAVDRYRPAALPAQTAMDIEEETHWGTWSPGPMSRPVQLPGDVPSSDDRNDTSAEEEEFDGDKIGHVDGSTNRRGSS</sequence>
<dbReference type="AlphaFoldDB" id="A0A1G9APW6"/>